<dbReference type="GeneID" id="9670671"/>
<dbReference type="InParanoid" id="C7ZBK2"/>
<dbReference type="KEGG" id="nhe:NECHADRAFT_88455"/>
<organism evidence="1 2">
    <name type="scientific">Fusarium vanettenii (strain ATCC MYA-4622 / CBS 123669 / FGSC 9596 / NRRL 45880 / 77-13-4)</name>
    <name type="common">Fusarium solani subsp. pisi</name>
    <dbReference type="NCBI Taxonomy" id="660122"/>
    <lineage>
        <taxon>Eukaryota</taxon>
        <taxon>Fungi</taxon>
        <taxon>Dikarya</taxon>
        <taxon>Ascomycota</taxon>
        <taxon>Pezizomycotina</taxon>
        <taxon>Sordariomycetes</taxon>
        <taxon>Hypocreomycetidae</taxon>
        <taxon>Hypocreales</taxon>
        <taxon>Nectriaceae</taxon>
        <taxon>Fusarium</taxon>
        <taxon>Fusarium solani species complex</taxon>
        <taxon>Fusarium vanettenii</taxon>
    </lineage>
</organism>
<dbReference type="VEuPathDB" id="FungiDB:NECHADRAFT_88455"/>
<dbReference type="AlphaFoldDB" id="C7ZBK2"/>
<dbReference type="Proteomes" id="UP000005206">
    <property type="component" value="Chromosome 14"/>
</dbReference>
<dbReference type="HOGENOM" id="CLU_1777966_0_0_1"/>
<evidence type="ECO:0000313" key="1">
    <source>
        <dbReference type="EMBL" id="EEU38542.1"/>
    </source>
</evidence>
<proteinExistence type="predicted"/>
<keyword evidence="2" id="KW-1185">Reference proteome</keyword>
<accession>C7ZBK2</accession>
<name>C7ZBK2_FUSV7</name>
<sequence length="146" mass="16811">MAALKEPFSRVVADTSRGFIPGGNGTPTIWPRDLMFCRLPVVWRVLGRAPWYRSSKRAGLYCGFPNPSGPARFDLHPAFYLTRQKLDERKYAGLSRRGKPEKLDLAEEENRAGICWWGEEVSTLRIESKSERRVKQEETKRKGEKK</sequence>
<dbReference type="EMBL" id="GG698915">
    <property type="protein sequence ID" value="EEU38542.1"/>
    <property type="molecule type" value="Genomic_DNA"/>
</dbReference>
<reference evidence="1 2" key="1">
    <citation type="journal article" date="2009" name="PLoS Genet.">
        <title>The genome of Nectria haematococca: contribution of supernumerary chromosomes to gene expansion.</title>
        <authorList>
            <person name="Coleman J.J."/>
            <person name="Rounsley S.D."/>
            <person name="Rodriguez-Carres M."/>
            <person name="Kuo A."/>
            <person name="Wasmann C.C."/>
            <person name="Grimwood J."/>
            <person name="Schmutz J."/>
            <person name="Taga M."/>
            <person name="White G.J."/>
            <person name="Zhou S."/>
            <person name="Schwartz D.C."/>
            <person name="Freitag M."/>
            <person name="Ma L.J."/>
            <person name="Danchin E.G."/>
            <person name="Henrissat B."/>
            <person name="Coutinho P.M."/>
            <person name="Nelson D.R."/>
            <person name="Straney D."/>
            <person name="Napoli C.A."/>
            <person name="Barker B.M."/>
            <person name="Gribskov M."/>
            <person name="Rep M."/>
            <person name="Kroken S."/>
            <person name="Molnar I."/>
            <person name="Rensing C."/>
            <person name="Kennell J.C."/>
            <person name="Zamora J."/>
            <person name="Farman M.L."/>
            <person name="Selker E.U."/>
            <person name="Salamov A."/>
            <person name="Shapiro H."/>
            <person name="Pangilinan J."/>
            <person name="Lindquist E."/>
            <person name="Lamers C."/>
            <person name="Grigoriev I.V."/>
            <person name="Geiser D.M."/>
            <person name="Covert S.F."/>
            <person name="Temporini E."/>
            <person name="Vanetten H.D."/>
        </authorList>
    </citation>
    <scope>NUCLEOTIDE SEQUENCE [LARGE SCALE GENOMIC DNA]</scope>
    <source>
        <strain evidence="2">ATCC MYA-4622 / CBS 123669 / FGSC 9596 / NRRL 45880 / 77-13-4</strain>
    </source>
</reference>
<evidence type="ECO:0000313" key="2">
    <source>
        <dbReference type="Proteomes" id="UP000005206"/>
    </source>
</evidence>
<gene>
    <name evidence="1" type="ORF">NECHADRAFT_88455</name>
</gene>
<protein>
    <submittedName>
        <fullName evidence="1">Uncharacterized protein</fullName>
    </submittedName>
</protein>
<dbReference type="RefSeq" id="XP_003044255.1">
    <property type="nucleotide sequence ID" value="XM_003044209.1"/>
</dbReference>